<keyword evidence="3 6" id="KW-0812">Transmembrane</keyword>
<dbReference type="Pfam" id="PF13491">
    <property type="entry name" value="FtsK_4TM"/>
    <property type="match status" value="1"/>
</dbReference>
<dbReference type="AlphaFoldDB" id="X0S612"/>
<feature type="transmembrane region" description="Helical" evidence="6">
    <location>
        <begin position="161"/>
        <end position="184"/>
    </location>
</feature>
<evidence type="ECO:0000313" key="8">
    <source>
        <dbReference type="EMBL" id="GAF76478.1"/>
    </source>
</evidence>
<comment type="subcellular location">
    <subcellularLocation>
        <location evidence="1">Cell membrane</location>
        <topology evidence="1">Multi-pass membrane protein</topology>
    </subcellularLocation>
</comment>
<dbReference type="GO" id="GO:0005886">
    <property type="term" value="C:plasma membrane"/>
    <property type="evidence" value="ECO:0007669"/>
    <property type="project" value="UniProtKB-SubCell"/>
</dbReference>
<evidence type="ECO:0000256" key="2">
    <source>
        <dbReference type="ARBA" id="ARBA00022475"/>
    </source>
</evidence>
<feature type="domain" description="DNA translocase FtsK 4TM region" evidence="7">
    <location>
        <begin position="23"/>
        <end position="184"/>
    </location>
</feature>
<feature type="non-terminal residue" evidence="8">
    <location>
        <position position="198"/>
    </location>
</feature>
<evidence type="ECO:0000256" key="3">
    <source>
        <dbReference type="ARBA" id="ARBA00022692"/>
    </source>
</evidence>
<feature type="transmembrane region" description="Helical" evidence="6">
    <location>
        <begin position="110"/>
        <end position="131"/>
    </location>
</feature>
<dbReference type="InterPro" id="IPR025199">
    <property type="entry name" value="FtsK_4TM"/>
</dbReference>
<evidence type="ECO:0000256" key="6">
    <source>
        <dbReference type="SAM" id="Phobius"/>
    </source>
</evidence>
<sequence>MAPKRKQKPEQQVSKASGREGRRFVRYCLVLLLVGVVVLVWLSLLSFSPDDSPSSNVFPPRYPVQNAGGLVGAYIAHLLLYWLGGGAYTGLFFASVAALIMVLGGRVNDLAWRTVGAAMLITATSSAVYLANPPMANALGSSAGILGMAAGQFLLSRFAEIGAWLILLVTFCIGLMLTVDKLVLQLPRFGRKAWARRD</sequence>
<accession>X0S612</accession>
<protein>
    <recommendedName>
        <fullName evidence="7">DNA translocase FtsK 4TM region domain-containing protein</fullName>
    </recommendedName>
</protein>
<feature type="transmembrane region" description="Helical" evidence="6">
    <location>
        <begin position="24"/>
        <end position="44"/>
    </location>
</feature>
<evidence type="ECO:0000259" key="7">
    <source>
        <dbReference type="Pfam" id="PF13491"/>
    </source>
</evidence>
<keyword evidence="4 6" id="KW-1133">Transmembrane helix</keyword>
<dbReference type="EMBL" id="BARS01004329">
    <property type="protein sequence ID" value="GAF76478.1"/>
    <property type="molecule type" value="Genomic_DNA"/>
</dbReference>
<gene>
    <name evidence="8" type="ORF">S01H1_08439</name>
</gene>
<comment type="caution">
    <text evidence="8">The sequence shown here is derived from an EMBL/GenBank/DDBJ whole genome shotgun (WGS) entry which is preliminary data.</text>
</comment>
<organism evidence="8">
    <name type="scientific">marine sediment metagenome</name>
    <dbReference type="NCBI Taxonomy" id="412755"/>
    <lineage>
        <taxon>unclassified sequences</taxon>
        <taxon>metagenomes</taxon>
        <taxon>ecological metagenomes</taxon>
    </lineage>
</organism>
<proteinExistence type="predicted"/>
<evidence type="ECO:0000256" key="5">
    <source>
        <dbReference type="ARBA" id="ARBA00023136"/>
    </source>
</evidence>
<keyword evidence="2" id="KW-1003">Cell membrane</keyword>
<name>X0S612_9ZZZZ</name>
<reference evidence="8" key="1">
    <citation type="journal article" date="2014" name="Front. Microbiol.">
        <title>High frequency of phylogenetically diverse reductive dehalogenase-homologous genes in deep subseafloor sedimentary metagenomes.</title>
        <authorList>
            <person name="Kawai M."/>
            <person name="Futagami T."/>
            <person name="Toyoda A."/>
            <person name="Takaki Y."/>
            <person name="Nishi S."/>
            <person name="Hori S."/>
            <person name="Arai W."/>
            <person name="Tsubouchi T."/>
            <person name="Morono Y."/>
            <person name="Uchiyama I."/>
            <person name="Ito T."/>
            <person name="Fujiyama A."/>
            <person name="Inagaki F."/>
            <person name="Takami H."/>
        </authorList>
    </citation>
    <scope>NUCLEOTIDE SEQUENCE</scope>
    <source>
        <strain evidence="8">Expedition CK06-06</strain>
    </source>
</reference>
<evidence type="ECO:0000256" key="1">
    <source>
        <dbReference type="ARBA" id="ARBA00004651"/>
    </source>
</evidence>
<feature type="transmembrane region" description="Helical" evidence="6">
    <location>
        <begin position="87"/>
        <end position="104"/>
    </location>
</feature>
<keyword evidence="5 6" id="KW-0472">Membrane</keyword>
<evidence type="ECO:0000256" key="4">
    <source>
        <dbReference type="ARBA" id="ARBA00022989"/>
    </source>
</evidence>